<keyword evidence="2" id="KW-1185">Reference proteome</keyword>
<proteinExistence type="predicted"/>
<evidence type="ECO:0000313" key="1">
    <source>
        <dbReference type="EMBL" id="CZR54312.1"/>
    </source>
</evidence>
<dbReference type="Proteomes" id="UP000184330">
    <property type="component" value="Unassembled WGS sequence"/>
</dbReference>
<dbReference type="EMBL" id="FJOG01000005">
    <property type="protein sequence ID" value="CZR54312.1"/>
    <property type="molecule type" value="Genomic_DNA"/>
</dbReference>
<protein>
    <submittedName>
        <fullName evidence="1">Related to gEgh 16 protein</fullName>
    </submittedName>
</protein>
<dbReference type="Pfam" id="PF11327">
    <property type="entry name" value="Egh16-like"/>
    <property type="match status" value="1"/>
</dbReference>
<dbReference type="PANTHER" id="PTHR34618:SF4">
    <property type="entry name" value="CAS1"/>
    <property type="match status" value="1"/>
</dbReference>
<dbReference type="PANTHER" id="PTHR34618">
    <property type="entry name" value="SURFACE PROTEIN MAS1, PUTATIVE-RELATED"/>
    <property type="match status" value="1"/>
</dbReference>
<dbReference type="InterPro" id="IPR021476">
    <property type="entry name" value="Egh16-like"/>
</dbReference>
<dbReference type="OrthoDB" id="5418436at2759"/>
<name>A0A1L7WNH2_9HELO</name>
<reference evidence="1 2" key="1">
    <citation type="submission" date="2016-03" db="EMBL/GenBank/DDBJ databases">
        <authorList>
            <person name="Ploux O."/>
        </authorList>
    </citation>
    <scope>NUCLEOTIDE SEQUENCE [LARGE SCALE GENOMIC DNA]</scope>
    <source>
        <strain evidence="1 2">UAMH 11012</strain>
    </source>
</reference>
<dbReference type="AlphaFoldDB" id="A0A1L7WNH2"/>
<organism evidence="1 2">
    <name type="scientific">Phialocephala subalpina</name>
    <dbReference type="NCBI Taxonomy" id="576137"/>
    <lineage>
        <taxon>Eukaryota</taxon>
        <taxon>Fungi</taxon>
        <taxon>Dikarya</taxon>
        <taxon>Ascomycota</taxon>
        <taxon>Pezizomycotina</taxon>
        <taxon>Leotiomycetes</taxon>
        <taxon>Helotiales</taxon>
        <taxon>Mollisiaceae</taxon>
        <taxon>Phialocephala</taxon>
        <taxon>Phialocephala fortinii species complex</taxon>
    </lineage>
</organism>
<sequence>MTLSGSTLPQVSSGGSVNGTYHIVTTDGAGPIEALVDESATGKWSTAKSASVTTQVPGTDGNIAAPTKRGLVMRTLVKLGLVAKRAENVNEDYPFAVEIPSGTSCTGTINGESGLCLVKISNNNTNGPFGGVFAVQMSNSTTKARAKRVTKFTS</sequence>
<evidence type="ECO:0000313" key="2">
    <source>
        <dbReference type="Proteomes" id="UP000184330"/>
    </source>
</evidence>
<gene>
    <name evidence="1" type="ORF">PAC_04196</name>
</gene>
<accession>A0A1L7WNH2</accession>